<organism evidence="2 3">
    <name type="scientific">Pseudomonas fluorescens R124</name>
    <dbReference type="NCBI Taxonomy" id="743713"/>
    <lineage>
        <taxon>Bacteria</taxon>
        <taxon>Pseudomonadati</taxon>
        <taxon>Pseudomonadota</taxon>
        <taxon>Gammaproteobacteria</taxon>
        <taxon>Pseudomonadales</taxon>
        <taxon>Pseudomonadaceae</taxon>
        <taxon>Pseudomonas</taxon>
    </lineage>
</organism>
<feature type="signal peptide" evidence="1">
    <location>
        <begin position="1"/>
        <end position="20"/>
    </location>
</feature>
<sequence>MQQWIIQIMLAWLLSASAMASASCRMTLSPGAVDYGVLTRAQLLARPSSGDDGSFGVRRVHLRIQCPDVRSISWSFAAPGSDALHYRWAPGRLQVRIVTVRLDGAPVQWQREGERAVAADLLQPGDRIVSWRAGSIATGRHLDVELDIEARVSDASSRVADLRRFDGHGTFRLE</sequence>
<name>A0A7U9GV49_PSEFL</name>
<feature type="chain" id="PRO_5030522461" evidence="1">
    <location>
        <begin position="21"/>
        <end position="174"/>
    </location>
</feature>
<evidence type="ECO:0000313" key="3">
    <source>
        <dbReference type="Proteomes" id="UP000006045"/>
    </source>
</evidence>
<dbReference type="AlphaFoldDB" id="A0A7U9GV49"/>
<protein>
    <submittedName>
        <fullName evidence="2">Uncharacterized protein</fullName>
    </submittedName>
</protein>
<dbReference type="OrthoDB" id="6865708at2"/>
<keyword evidence="1" id="KW-0732">Signal</keyword>
<evidence type="ECO:0000256" key="1">
    <source>
        <dbReference type="SAM" id="SignalP"/>
    </source>
</evidence>
<accession>A0A7U9GV49</accession>
<dbReference type="EMBL" id="CM001561">
    <property type="protein sequence ID" value="EJZ60743.1"/>
    <property type="molecule type" value="Genomic_DNA"/>
</dbReference>
<gene>
    <name evidence="2" type="ORF">I1A_005108</name>
</gene>
<reference evidence="2 3" key="1">
    <citation type="submission" date="2012-08" db="EMBL/GenBank/DDBJ databases">
        <title>The genome of cave-isolated P. fluorescens strain R124 demonstrates phenotypic adaptation to the mineral environment.</title>
        <authorList>
            <person name="Barton M.D."/>
            <person name="Petronio M."/>
            <person name="Giarrizzo J.G."/>
            <person name="Bowling B.V."/>
            <person name="Barton H.A."/>
        </authorList>
    </citation>
    <scope>NUCLEOTIDE SEQUENCE [LARGE SCALE GENOMIC DNA]</scope>
    <source>
        <strain evidence="2 3">R124</strain>
    </source>
</reference>
<dbReference type="RefSeq" id="WP_003229460.1">
    <property type="nucleotide sequence ID" value="NZ_CM001561.1"/>
</dbReference>
<evidence type="ECO:0000313" key="2">
    <source>
        <dbReference type="EMBL" id="EJZ60743.1"/>
    </source>
</evidence>
<dbReference type="Proteomes" id="UP000006045">
    <property type="component" value="Chromosome"/>
</dbReference>
<proteinExistence type="predicted"/>